<keyword evidence="4" id="KW-1185">Reference proteome</keyword>
<protein>
    <submittedName>
        <fullName evidence="3">Uncharacterized protein</fullName>
    </submittedName>
</protein>
<dbReference type="AlphaFoldDB" id="A0A8J5QP58"/>
<dbReference type="PANTHER" id="PTHR45712">
    <property type="entry name" value="AGAP008170-PA"/>
    <property type="match status" value="1"/>
</dbReference>
<dbReference type="InterPro" id="IPR001611">
    <property type="entry name" value="Leu-rich_rpt"/>
</dbReference>
<reference evidence="3 4" key="1">
    <citation type="journal article" date="2021" name="DNA Res.">
        <title>Genome analysis of Candida subhashii reveals its hybrid nature and dual mitochondrial genome conformations.</title>
        <authorList>
            <person name="Mixao V."/>
            <person name="Hegedusova E."/>
            <person name="Saus E."/>
            <person name="Pryszcz L.P."/>
            <person name="Cillingova A."/>
            <person name="Nosek J."/>
            <person name="Gabaldon T."/>
        </authorList>
    </citation>
    <scope>NUCLEOTIDE SEQUENCE [LARGE SCALE GENOMIC DNA]</scope>
    <source>
        <strain evidence="3 4">CBS 10753</strain>
    </source>
</reference>
<evidence type="ECO:0000313" key="3">
    <source>
        <dbReference type="EMBL" id="KAG7665124.1"/>
    </source>
</evidence>
<dbReference type="PROSITE" id="PS51450">
    <property type="entry name" value="LRR"/>
    <property type="match status" value="1"/>
</dbReference>
<dbReference type="PANTHER" id="PTHR45712:SF22">
    <property type="entry name" value="INSULIN-LIKE GROWTH FACTOR-BINDING PROTEIN COMPLEX ACID LABILE SUBUNIT"/>
    <property type="match status" value="1"/>
</dbReference>
<evidence type="ECO:0000256" key="1">
    <source>
        <dbReference type="ARBA" id="ARBA00022614"/>
    </source>
</evidence>
<name>A0A8J5QP58_9ASCO</name>
<dbReference type="GeneID" id="73467981"/>
<gene>
    <name evidence="3" type="ORF">J8A68_001180</name>
</gene>
<dbReference type="RefSeq" id="XP_049265356.1">
    <property type="nucleotide sequence ID" value="XM_049404806.1"/>
</dbReference>
<comment type="caution">
    <text evidence="3">The sequence shown here is derived from an EMBL/GenBank/DDBJ whole genome shotgun (WGS) entry which is preliminary data.</text>
</comment>
<dbReference type="OrthoDB" id="4073735at2759"/>
<organism evidence="3 4">
    <name type="scientific">[Candida] subhashii</name>
    <dbReference type="NCBI Taxonomy" id="561895"/>
    <lineage>
        <taxon>Eukaryota</taxon>
        <taxon>Fungi</taxon>
        <taxon>Dikarya</taxon>
        <taxon>Ascomycota</taxon>
        <taxon>Saccharomycotina</taxon>
        <taxon>Pichiomycetes</taxon>
        <taxon>Debaryomycetaceae</taxon>
        <taxon>Spathaspora</taxon>
    </lineage>
</organism>
<sequence length="797" mass="92311">MQISKRVKDLNKRFRGKIVDEQPHQSDQRQLKKRRTRLEIFHLPKDVIDIIIFFIPDGYLETYLDIPFIGEYAANRFYRYIEILPLVANTYPLESPYMANDSVEPNKYQTMSIRKTYTSNLPNFLIHPNEDGGSGNTYYRQLSVNEFVQLSKTYPRFQPKVVHFMTLNRFVWMHERYPTILKRLPHIDISFEDRFIFTGDTFFNSQYNIYRVFNIPEEFINKNVFSRISCMCSRGVPRGIGKRWTENLEELYFGGDMSGGMDPTIGQLYRLFPRLKRLCLGARIWYVPEGMPRFPPMLEFLQIRGLSRRTIARNGWNFSYLAYLKEIIVETDFCLDTLRRFKFPPGIERVLVSCESYPELTPRLLNLDGVERYPNLKEFRVRFPVDGQKVFSHNAHFPPNLQKLDIAVERYSGNHPLPLVDLGDNLKLPDNLKVLQLYTNNGFYHPEELFFPPSLEILSLYNEMIDGWAEPYDWHDVLFPDSLVQLNLHVTTTEGLALPKSLRSLNLSSIRPSSYIDFFNLENLVQLIYSYVGMEDFVYKLPFTLKTLDLSSSKSLHTIHIDAPNLKSVLLNETGFASLDRRNFRLPDSVERLSLNNSGLKSTAANSLPRMLKQLCLQKCSLTSDLLDNLQLQDYQNLVKLDLSENRISRLGSNTLPPSLEWLRLDKNPVSTFSNSSIFSDLTRLRELNISRTNINNYLQTNELKFPSSLISLNLAENGLQKGAVGHLILSSCTQLQELCLVGNVDIEDIQEIVDVIKSTCPDMVDLMLNSSLDDCVLKEDFLSFHASPIVEVRFGM</sequence>
<accession>A0A8J5QP58</accession>
<dbReference type="Proteomes" id="UP000694255">
    <property type="component" value="Unassembled WGS sequence"/>
</dbReference>
<proteinExistence type="predicted"/>
<keyword evidence="2" id="KW-0677">Repeat</keyword>
<dbReference type="EMBL" id="JAGSYN010000051">
    <property type="protein sequence ID" value="KAG7665124.1"/>
    <property type="molecule type" value="Genomic_DNA"/>
</dbReference>
<dbReference type="InterPro" id="IPR050333">
    <property type="entry name" value="SLRP"/>
</dbReference>
<keyword evidence="1" id="KW-0433">Leucine-rich repeat</keyword>
<evidence type="ECO:0000256" key="2">
    <source>
        <dbReference type="ARBA" id="ARBA00022737"/>
    </source>
</evidence>
<evidence type="ECO:0000313" key="4">
    <source>
        <dbReference type="Proteomes" id="UP000694255"/>
    </source>
</evidence>